<feature type="domain" description="Threonyl/alanyl tRNA synthetase SAD" evidence="4">
    <location>
        <begin position="204"/>
        <end position="246"/>
    </location>
</feature>
<dbReference type="GO" id="GO:0006419">
    <property type="term" value="P:alanyl-tRNA aminoacylation"/>
    <property type="evidence" value="ECO:0007669"/>
    <property type="project" value="InterPro"/>
</dbReference>
<dbReference type="GO" id="GO:0002161">
    <property type="term" value="F:aminoacyl-tRNA deacylase activity"/>
    <property type="evidence" value="ECO:0007669"/>
    <property type="project" value="UniProtKB-ARBA"/>
</dbReference>
<evidence type="ECO:0000313" key="6">
    <source>
        <dbReference type="Proteomes" id="UP000009336"/>
    </source>
</evidence>
<dbReference type="SMART" id="SM00863">
    <property type="entry name" value="tRNA_SAD"/>
    <property type="match status" value="1"/>
</dbReference>
<dbReference type="PANTHER" id="PTHR43462:SF1">
    <property type="entry name" value="ALANYL-TRNA EDITING PROTEIN AARSD1"/>
    <property type="match status" value="1"/>
</dbReference>
<dbReference type="GO" id="GO:0005524">
    <property type="term" value="F:ATP binding"/>
    <property type="evidence" value="ECO:0007669"/>
    <property type="project" value="InterPro"/>
</dbReference>
<gene>
    <name evidence="5" type="ORF">OOA_00240</name>
</gene>
<dbReference type="STRING" id="1141662.OOA_00240"/>
<dbReference type="InterPro" id="IPR051335">
    <property type="entry name" value="Alanyl-tRNA_Editing_Enzymes"/>
</dbReference>
<dbReference type="InterPro" id="IPR018163">
    <property type="entry name" value="Thr/Ala-tRNA-synth_IIc_edit"/>
</dbReference>
<keyword evidence="3" id="KW-0862">Zinc</keyword>
<evidence type="ECO:0000313" key="5">
    <source>
        <dbReference type="EMBL" id="EKT65572.1"/>
    </source>
</evidence>
<comment type="caution">
    <text evidence="5">The sequence shown here is derived from an EMBL/GenBank/DDBJ whole genome shotgun (WGS) entry which is preliminary data.</text>
</comment>
<dbReference type="Proteomes" id="UP000009336">
    <property type="component" value="Unassembled WGS sequence"/>
</dbReference>
<evidence type="ECO:0000256" key="2">
    <source>
        <dbReference type="ARBA" id="ARBA00022723"/>
    </source>
</evidence>
<dbReference type="SUPFAM" id="SSF55186">
    <property type="entry name" value="ThrRS/AlaRS common domain"/>
    <property type="match status" value="1"/>
</dbReference>
<dbReference type="Gene3D" id="2.40.30.130">
    <property type="match status" value="1"/>
</dbReference>
<sequence length="250" mass="28293">MLVNVNLDLDVRYNARLAGVIKWGLGYFLADVLAMTGNEMTEKLFWKDPYQTELVSKIISLKGNEIELSETIFYAESGGQESDVGTMNGIPVLKAEKREQTIIYTLAEVDGLTVGSEVITKIDWPRRYALMKLHFAAEVVLELFTQTYSINKIGAHISAEKSRIDFEWNENISTFLPDFQIKAMSLINADLPIESYFSDFELQRRCWEVKDFAKVPCGGTHLKRTSEVGAILLKRKNIGKGKERVEISLA</sequence>
<evidence type="ECO:0000256" key="3">
    <source>
        <dbReference type="ARBA" id="ARBA00022833"/>
    </source>
</evidence>
<protein>
    <submittedName>
        <fullName evidence="5">Alanyl-tRNA synthetase</fullName>
    </submittedName>
</protein>
<dbReference type="SUPFAM" id="SSF50447">
    <property type="entry name" value="Translation proteins"/>
    <property type="match status" value="1"/>
</dbReference>
<evidence type="ECO:0000259" key="4">
    <source>
        <dbReference type="SMART" id="SM00863"/>
    </source>
</evidence>
<dbReference type="PANTHER" id="PTHR43462">
    <property type="entry name" value="ALANYL-TRNA EDITING PROTEIN"/>
    <property type="match status" value="1"/>
</dbReference>
<dbReference type="Pfam" id="PF01411">
    <property type="entry name" value="tRNA-synt_2c"/>
    <property type="match status" value="1"/>
</dbReference>
<keyword evidence="2" id="KW-0479">Metal-binding</keyword>
<reference evidence="5 6" key="1">
    <citation type="journal article" date="2012" name="BMC Genomics">
        <title>Comparative genomics of bacteria in the genus Providencia isolated from wild Drosophila melanogaster.</title>
        <authorList>
            <person name="Galac M.R."/>
            <person name="Lazzaro B.P."/>
        </authorList>
    </citation>
    <scope>NUCLEOTIDE SEQUENCE [LARGE SCALE GENOMIC DNA]</scope>
    <source>
        <strain evidence="5 6">DSM 19968</strain>
    </source>
</reference>
<comment type="cofactor">
    <cofactor evidence="1">
        <name>Zn(2+)</name>
        <dbReference type="ChEBI" id="CHEBI:29105"/>
    </cofactor>
</comment>
<proteinExistence type="predicted"/>
<keyword evidence="5" id="KW-0030">Aminoacyl-tRNA synthetase</keyword>
<accession>K8X7C0</accession>
<dbReference type="PATRIC" id="fig|1141662.3.peg.49"/>
<dbReference type="GO" id="GO:0004813">
    <property type="term" value="F:alanine-tRNA ligase activity"/>
    <property type="evidence" value="ECO:0007669"/>
    <property type="project" value="InterPro"/>
</dbReference>
<dbReference type="AlphaFoldDB" id="K8X7C0"/>
<dbReference type="GO" id="GO:0046872">
    <property type="term" value="F:metal ion binding"/>
    <property type="evidence" value="ECO:0007669"/>
    <property type="project" value="UniProtKB-KW"/>
</dbReference>
<organism evidence="5 6">
    <name type="scientific">Providencia burhodogranariea DSM 19968</name>
    <dbReference type="NCBI Taxonomy" id="1141662"/>
    <lineage>
        <taxon>Bacteria</taxon>
        <taxon>Pseudomonadati</taxon>
        <taxon>Pseudomonadota</taxon>
        <taxon>Gammaproteobacteria</taxon>
        <taxon>Enterobacterales</taxon>
        <taxon>Morganellaceae</taxon>
        <taxon>Providencia</taxon>
    </lineage>
</organism>
<keyword evidence="5" id="KW-0436">Ligase</keyword>
<dbReference type="HOGENOM" id="CLU_004485_3_2_6"/>
<keyword evidence="6" id="KW-1185">Reference proteome</keyword>
<dbReference type="RefSeq" id="WP_008910100.1">
    <property type="nucleotide sequence ID" value="NZ_KB233222.1"/>
</dbReference>
<dbReference type="InterPro" id="IPR009000">
    <property type="entry name" value="Transl_B-barrel_sf"/>
</dbReference>
<evidence type="ECO:0000256" key="1">
    <source>
        <dbReference type="ARBA" id="ARBA00001947"/>
    </source>
</evidence>
<dbReference type="Gene3D" id="3.30.980.10">
    <property type="entry name" value="Threonyl-trna Synthetase, Chain A, domain 2"/>
    <property type="match status" value="1"/>
</dbReference>
<dbReference type="EMBL" id="AKKL01000001">
    <property type="protein sequence ID" value="EKT65572.1"/>
    <property type="molecule type" value="Genomic_DNA"/>
</dbReference>
<name>K8X7C0_9GAMM</name>
<dbReference type="InterPro" id="IPR018164">
    <property type="entry name" value="Ala-tRNA-synth_IIc_N"/>
</dbReference>
<dbReference type="eggNOG" id="COG2872">
    <property type="taxonomic scope" value="Bacteria"/>
</dbReference>
<dbReference type="InterPro" id="IPR012947">
    <property type="entry name" value="tRNA_SAD"/>
</dbReference>
<dbReference type="Pfam" id="PF07973">
    <property type="entry name" value="tRNA_SAD"/>
    <property type="match status" value="1"/>
</dbReference>